<dbReference type="PRINTS" id="PR00411">
    <property type="entry name" value="PNDRDTASEI"/>
</dbReference>
<proteinExistence type="inferred from homology"/>
<keyword evidence="14" id="KW-1185">Reference proteome</keyword>
<evidence type="ECO:0000256" key="3">
    <source>
        <dbReference type="ARBA" id="ARBA00022827"/>
    </source>
</evidence>
<evidence type="ECO:0000256" key="10">
    <source>
        <dbReference type="RuleBase" id="RU003691"/>
    </source>
</evidence>
<comment type="similarity">
    <text evidence="1 10">Belongs to the class-I pyridine nucleotide-disulfide oxidoreductase family.</text>
</comment>
<dbReference type="Pfam" id="PF07992">
    <property type="entry name" value="Pyr_redox_2"/>
    <property type="match status" value="1"/>
</dbReference>
<dbReference type="Gene3D" id="3.30.390.30">
    <property type="match status" value="1"/>
</dbReference>
<feature type="binding site" evidence="8">
    <location>
        <position position="347"/>
    </location>
    <ligand>
        <name>FAD</name>
        <dbReference type="ChEBI" id="CHEBI:57692"/>
    </ligand>
</feature>
<evidence type="ECO:0000259" key="12">
    <source>
        <dbReference type="Pfam" id="PF07992"/>
    </source>
</evidence>
<keyword evidence="4 10" id="KW-0560">Oxidoreductase</keyword>
<evidence type="ECO:0008006" key="15">
    <source>
        <dbReference type="Google" id="ProtNLM"/>
    </source>
</evidence>
<dbReference type="GO" id="GO:0006749">
    <property type="term" value="P:glutathione metabolic process"/>
    <property type="evidence" value="ECO:0007669"/>
    <property type="project" value="TreeGrafter"/>
</dbReference>
<dbReference type="InterPro" id="IPR036188">
    <property type="entry name" value="FAD/NAD-bd_sf"/>
</dbReference>
<evidence type="ECO:0000256" key="5">
    <source>
        <dbReference type="ARBA" id="ARBA00023157"/>
    </source>
</evidence>
<evidence type="ECO:0000256" key="2">
    <source>
        <dbReference type="ARBA" id="ARBA00022630"/>
    </source>
</evidence>
<gene>
    <name evidence="13" type="ORF">Agub_g3127</name>
</gene>
<evidence type="ECO:0000259" key="11">
    <source>
        <dbReference type="Pfam" id="PF02852"/>
    </source>
</evidence>
<dbReference type="SUPFAM" id="SSF55424">
    <property type="entry name" value="FAD/NAD-linked reductases, dimerisation (C-terminal) domain"/>
    <property type="match status" value="1"/>
</dbReference>
<dbReference type="PANTHER" id="PTHR42737:SF2">
    <property type="entry name" value="GLUTATHIONE REDUCTASE"/>
    <property type="match status" value="1"/>
</dbReference>
<dbReference type="Proteomes" id="UP001054857">
    <property type="component" value="Unassembled WGS sequence"/>
</dbReference>
<name>A0AAD3DKD5_9CHLO</name>
<dbReference type="GO" id="GO:0034599">
    <property type="term" value="P:cellular response to oxidative stress"/>
    <property type="evidence" value="ECO:0007669"/>
    <property type="project" value="TreeGrafter"/>
</dbReference>
<evidence type="ECO:0000256" key="9">
    <source>
        <dbReference type="PIRSR" id="PIRSR000350-4"/>
    </source>
</evidence>
<comment type="cofactor">
    <cofactor evidence="8">
        <name>FAD</name>
        <dbReference type="ChEBI" id="CHEBI:57692"/>
    </cofactor>
    <text evidence="8">Binds 1 FAD per subunit.</text>
</comment>
<keyword evidence="6 10" id="KW-0676">Redox-active center</keyword>
<dbReference type="NCBIfam" id="NF004776">
    <property type="entry name" value="PRK06116.1"/>
    <property type="match status" value="1"/>
</dbReference>
<feature type="active site" description="Proton acceptor" evidence="7">
    <location>
        <position position="481"/>
    </location>
</feature>
<dbReference type="InterPro" id="IPR004099">
    <property type="entry name" value="Pyr_nucl-diS_OxRdtase_dimer"/>
</dbReference>
<keyword evidence="3 8" id="KW-0274">FAD</keyword>
<dbReference type="SUPFAM" id="SSF51905">
    <property type="entry name" value="FAD/NAD(P)-binding domain"/>
    <property type="match status" value="1"/>
</dbReference>
<keyword evidence="5" id="KW-1015">Disulfide bond</keyword>
<sequence length="509" mass="53799">MAGTEEQFDLVTIGAGSGGVRASRFAATLYGAKVACVELPFGLVASESVGGAGGTCVIRGCVPKKLLVYGAAFAQEFEDARGFGWSFPGAGAGAEADGDKEGAGSGAAAPKHDWSSLMKFKDKEIQRLNGMYGNILKGAGVTFLEGRGALLDPSTVQVTAPDGSKRTLRAKHILIATGGVATKIPIPGAEHAIISDEALALPSLPPGPIVVLGAGYIATEFAGIFRGCHSHPVHIMFRGDKVLRGFDEECREQVQDNLGKRGVKVHARCTPTRIEQHGTHSYTLHYTDPSGAPQQLACALVMMATGRKPRVEGLGLELVGVQLDGSGAIPVDEFSRTRVPGVWAVGDVTNRINLTPVALMEGMAFARSAFGDQLTKPDYRHVASAVFCQPPLATVGYTEEQAVKEFSGNIDVYVSRFRPMKYTICGREERTLMKLVVHVESDIVLGCHMVGPDAPEILQGLAVALKCGATKAQFDATVGIHPTAAEEFVTMRTKTRRVPATGSSNPSKL</sequence>
<feature type="domain" description="Pyridine nucleotide-disulphide oxidoreductase dimerisation" evidence="11">
    <location>
        <begin position="382"/>
        <end position="491"/>
    </location>
</feature>
<dbReference type="Gene3D" id="3.50.50.60">
    <property type="entry name" value="FAD/NAD(P)-binding domain"/>
    <property type="match status" value="2"/>
</dbReference>
<feature type="binding site" evidence="8">
    <location>
        <position position="65"/>
    </location>
    <ligand>
        <name>FAD</name>
        <dbReference type="ChEBI" id="CHEBI:57692"/>
    </ligand>
</feature>
<keyword evidence="2 10" id="KW-0285">Flavoprotein</keyword>
<dbReference type="PROSITE" id="PS00076">
    <property type="entry name" value="PYRIDINE_REDOX_1"/>
    <property type="match status" value="1"/>
</dbReference>
<feature type="binding site" evidence="8">
    <location>
        <begin position="213"/>
        <end position="220"/>
    </location>
    <ligand>
        <name>NAD(+)</name>
        <dbReference type="ChEBI" id="CHEBI:57540"/>
    </ligand>
</feature>
<dbReference type="EMBL" id="BMAR01000003">
    <property type="protein sequence ID" value="GFR42233.1"/>
    <property type="molecule type" value="Genomic_DNA"/>
</dbReference>
<dbReference type="InterPro" id="IPR016156">
    <property type="entry name" value="FAD/NAD-linked_Rdtase_dimer_sf"/>
</dbReference>
<feature type="domain" description="FAD/NAD(P)-binding" evidence="12">
    <location>
        <begin position="8"/>
        <end position="362"/>
    </location>
</feature>
<dbReference type="PIRSF" id="PIRSF000350">
    <property type="entry name" value="Mercury_reductase_MerA"/>
    <property type="match status" value="1"/>
</dbReference>
<dbReference type="Pfam" id="PF02852">
    <property type="entry name" value="Pyr_redox_dim"/>
    <property type="match status" value="1"/>
</dbReference>
<reference evidence="13 14" key="1">
    <citation type="journal article" date="2021" name="Sci. Rep.">
        <title>Genome sequencing of the multicellular alga Astrephomene provides insights into convergent evolution of germ-soma differentiation.</title>
        <authorList>
            <person name="Yamashita S."/>
            <person name="Yamamoto K."/>
            <person name="Matsuzaki R."/>
            <person name="Suzuki S."/>
            <person name="Yamaguchi H."/>
            <person name="Hirooka S."/>
            <person name="Minakuchi Y."/>
            <person name="Miyagishima S."/>
            <person name="Kawachi M."/>
            <person name="Toyoda A."/>
            <person name="Nozaki H."/>
        </authorList>
    </citation>
    <scope>NUCLEOTIDE SEQUENCE [LARGE SCALE GENOMIC DNA]</scope>
    <source>
        <strain evidence="13 14">NIES-4017</strain>
    </source>
</reference>
<feature type="binding site" evidence="8">
    <location>
        <position position="148"/>
    </location>
    <ligand>
        <name>FAD</name>
        <dbReference type="ChEBI" id="CHEBI:57692"/>
    </ligand>
</feature>
<dbReference type="GO" id="GO:0004362">
    <property type="term" value="F:glutathione-disulfide reductase (NADPH) activity"/>
    <property type="evidence" value="ECO:0007669"/>
    <property type="project" value="TreeGrafter"/>
</dbReference>
<protein>
    <recommendedName>
        <fullName evidence="15">Glutathione-disulfide reductase</fullName>
    </recommendedName>
</protein>
<dbReference type="GO" id="GO:0045454">
    <property type="term" value="P:cell redox homeostasis"/>
    <property type="evidence" value="ECO:0007669"/>
    <property type="project" value="InterPro"/>
</dbReference>
<evidence type="ECO:0000256" key="1">
    <source>
        <dbReference type="ARBA" id="ARBA00007532"/>
    </source>
</evidence>
<evidence type="ECO:0000313" key="14">
    <source>
        <dbReference type="Proteomes" id="UP001054857"/>
    </source>
</evidence>
<keyword evidence="8" id="KW-0520">NAD</keyword>
<evidence type="ECO:0000313" key="13">
    <source>
        <dbReference type="EMBL" id="GFR42233.1"/>
    </source>
</evidence>
<organism evidence="13 14">
    <name type="scientific">Astrephomene gubernaculifera</name>
    <dbReference type="NCBI Taxonomy" id="47775"/>
    <lineage>
        <taxon>Eukaryota</taxon>
        <taxon>Viridiplantae</taxon>
        <taxon>Chlorophyta</taxon>
        <taxon>core chlorophytes</taxon>
        <taxon>Chlorophyceae</taxon>
        <taxon>CS clade</taxon>
        <taxon>Chlamydomonadales</taxon>
        <taxon>Astrephomenaceae</taxon>
        <taxon>Astrephomene</taxon>
    </lineage>
</organism>
<dbReference type="GO" id="GO:0005829">
    <property type="term" value="C:cytosol"/>
    <property type="evidence" value="ECO:0007669"/>
    <property type="project" value="TreeGrafter"/>
</dbReference>
<dbReference type="InterPro" id="IPR046952">
    <property type="entry name" value="GSHR/TRXR-like"/>
</dbReference>
<dbReference type="GO" id="GO:0050660">
    <property type="term" value="F:flavin adenine dinucleotide binding"/>
    <property type="evidence" value="ECO:0007669"/>
    <property type="project" value="InterPro"/>
</dbReference>
<evidence type="ECO:0000256" key="4">
    <source>
        <dbReference type="ARBA" id="ARBA00023002"/>
    </source>
</evidence>
<dbReference type="PRINTS" id="PR00368">
    <property type="entry name" value="FADPNR"/>
</dbReference>
<keyword evidence="8" id="KW-0547">Nucleotide-binding</keyword>
<feature type="binding site" evidence="8">
    <location>
        <position position="306"/>
    </location>
    <ligand>
        <name>NAD(+)</name>
        <dbReference type="ChEBI" id="CHEBI:57540"/>
    </ligand>
</feature>
<evidence type="ECO:0000256" key="8">
    <source>
        <dbReference type="PIRSR" id="PIRSR000350-3"/>
    </source>
</evidence>
<dbReference type="InterPro" id="IPR012999">
    <property type="entry name" value="Pyr_OxRdtase_I_AS"/>
</dbReference>
<evidence type="ECO:0000256" key="6">
    <source>
        <dbReference type="ARBA" id="ARBA00023284"/>
    </source>
</evidence>
<accession>A0AAD3DKD5</accession>
<dbReference type="InterPro" id="IPR001100">
    <property type="entry name" value="Pyr_nuc-diS_OxRdtase"/>
</dbReference>
<dbReference type="PANTHER" id="PTHR42737">
    <property type="entry name" value="GLUTATHIONE REDUCTASE"/>
    <property type="match status" value="1"/>
</dbReference>
<dbReference type="InterPro" id="IPR023753">
    <property type="entry name" value="FAD/NAD-binding_dom"/>
</dbReference>
<dbReference type="AlphaFoldDB" id="A0AAD3DKD5"/>
<comment type="caution">
    <text evidence="13">The sequence shown here is derived from an EMBL/GenBank/DDBJ whole genome shotgun (WGS) entry which is preliminary data.</text>
</comment>
<evidence type="ECO:0000256" key="7">
    <source>
        <dbReference type="PIRSR" id="PIRSR000350-2"/>
    </source>
</evidence>
<dbReference type="GO" id="GO:0005739">
    <property type="term" value="C:mitochondrion"/>
    <property type="evidence" value="ECO:0007669"/>
    <property type="project" value="TreeGrafter"/>
</dbReference>
<feature type="disulfide bond" description="Redox-active" evidence="9">
    <location>
        <begin position="56"/>
        <end position="61"/>
    </location>
</feature>